<dbReference type="GO" id="GO:0016763">
    <property type="term" value="F:pentosyltransferase activity"/>
    <property type="evidence" value="ECO:0007669"/>
    <property type="project" value="TreeGrafter"/>
</dbReference>
<feature type="transmembrane region" description="Helical" evidence="9">
    <location>
        <begin position="472"/>
        <end position="492"/>
    </location>
</feature>
<feature type="transmembrane region" description="Helical" evidence="9">
    <location>
        <begin position="250"/>
        <end position="269"/>
    </location>
</feature>
<reference evidence="11 12" key="1">
    <citation type="journal article" date="2017" name="ISME J.">
        <title>Energy and carbon metabolisms in a deep terrestrial subsurface fluid microbial community.</title>
        <authorList>
            <person name="Momper L."/>
            <person name="Jungbluth S.P."/>
            <person name="Lee M.D."/>
            <person name="Amend J.P."/>
        </authorList>
    </citation>
    <scope>NUCLEOTIDE SEQUENCE [LARGE SCALE GENOMIC DNA]</scope>
    <source>
        <strain evidence="11">SURF_17</strain>
    </source>
</reference>
<feature type="transmembrane region" description="Helical" evidence="9">
    <location>
        <begin position="380"/>
        <end position="406"/>
    </location>
</feature>
<keyword evidence="6 9" id="KW-1133">Transmembrane helix</keyword>
<dbReference type="InterPro" id="IPR003342">
    <property type="entry name" value="ArnT-like_N"/>
</dbReference>
<dbReference type="GO" id="GO:0009103">
    <property type="term" value="P:lipopolysaccharide biosynthetic process"/>
    <property type="evidence" value="ECO:0007669"/>
    <property type="project" value="UniProtKB-ARBA"/>
</dbReference>
<dbReference type="PANTHER" id="PTHR33908">
    <property type="entry name" value="MANNOSYLTRANSFERASE YKCB-RELATED"/>
    <property type="match status" value="1"/>
</dbReference>
<keyword evidence="4 11" id="KW-0808">Transferase</keyword>
<name>A0A419F0U0_9BACT</name>
<dbReference type="GO" id="GO:0006493">
    <property type="term" value="P:protein O-linked glycosylation"/>
    <property type="evidence" value="ECO:0007669"/>
    <property type="project" value="InterPro"/>
</dbReference>
<gene>
    <name evidence="11" type="ORF">C4532_07200</name>
</gene>
<dbReference type="Pfam" id="PF02366">
    <property type="entry name" value="PMT"/>
    <property type="match status" value="1"/>
</dbReference>
<evidence type="ECO:0000313" key="11">
    <source>
        <dbReference type="EMBL" id="RJP71655.1"/>
    </source>
</evidence>
<dbReference type="EMBL" id="QZKI01000056">
    <property type="protein sequence ID" value="RJP71655.1"/>
    <property type="molecule type" value="Genomic_DNA"/>
</dbReference>
<proteinExistence type="predicted"/>
<dbReference type="GO" id="GO:0000030">
    <property type="term" value="F:mannosyltransferase activity"/>
    <property type="evidence" value="ECO:0007669"/>
    <property type="project" value="InterPro"/>
</dbReference>
<keyword evidence="7 9" id="KW-0472">Membrane</keyword>
<keyword evidence="5 9" id="KW-0812">Transmembrane</keyword>
<accession>A0A419F0U0</accession>
<evidence type="ECO:0000259" key="10">
    <source>
        <dbReference type="Pfam" id="PF02366"/>
    </source>
</evidence>
<feature type="transmembrane region" description="Helical" evidence="9">
    <location>
        <begin position="418"/>
        <end position="438"/>
    </location>
</feature>
<evidence type="ECO:0000256" key="3">
    <source>
        <dbReference type="ARBA" id="ARBA00022676"/>
    </source>
</evidence>
<evidence type="ECO:0000256" key="1">
    <source>
        <dbReference type="ARBA" id="ARBA00004651"/>
    </source>
</evidence>
<feature type="transmembrane region" description="Helical" evidence="9">
    <location>
        <begin position="444"/>
        <end position="460"/>
    </location>
</feature>
<evidence type="ECO:0000313" key="12">
    <source>
        <dbReference type="Proteomes" id="UP000285961"/>
    </source>
</evidence>
<keyword evidence="2" id="KW-1003">Cell membrane</keyword>
<evidence type="ECO:0000256" key="4">
    <source>
        <dbReference type="ARBA" id="ARBA00022679"/>
    </source>
</evidence>
<keyword evidence="3" id="KW-0328">Glycosyltransferase</keyword>
<dbReference type="GO" id="GO:0005886">
    <property type="term" value="C:plasma membrane"/>
    <property type="evidence" value="ECO:0007669"/>
    <property type="project" value="UniProtKB-SubCell"/>
</dbReference>
<sequence length="510" mass="56700">MKAMKTPSASQPNAANRKHSEEIGETMHPRGFHAMTRSKPGSPMPAETSVELDSAKHLLPGKSLCVAGMLIVILLGTLFLRIHSLYLPHGKVDEIQYLALAMKLDASGFSGYNLREIDVSVRGPHFFLAPARSGTRGNLLTRMPQYYDAPLFHKPPLFPYSLMVSHRLFAPGEPYAAVIARPGSDVSWKERWAQGAKQFYGAVVPIVFSVLLVATTFALGKALFSTQVGAFAAILMSISPIDVLSSQKIVTDDMLSFFVAAAFLLYYMSRREKSIGLALAAGISFGLATLAKSSGNIVLPAILIYEAWKYAQSRYVSTCGAARAFDRFFLIFALVGVLLAIPWHLHIAQTYGTLYHYPAASQTNLLQTDPWFSFVFNRPFYMYLINIPAQTPLLFLVYPAIFGIFMRRIPKTEQEKDCMILLSIWIVVFLLSLVWSNIGRELRYMLPAYPAIAALSANVMERLRGWINSKFGYHLGTLCILAALALCGWWSIHLGLTHVLENAAEIRFPF</sequence>
<feature type="transmembrane region" description="Helical" evidence="9">
    <location>
        <begin position="224"/>
        <end position="243"/>
    </location>
</feature>
<feature type="transmembrane region" description="Helical" evidence="9">
    <location>
        <begin position="328"/>
        <end position="345"/>
    </location>
</feature>
<feature type="domain" description="ArnT-like N-terminal" evidence="10">
    <location>
        <begin position="204"/>
        <end position="351"/>
    </location>
</feature>
<evidence type="ECO:0000256" key="7">
    <source>
        <dbReference type="ARBA" id="ARBA00023136"/>
    </source>
</evidence>
<organism evidence="11 12">
    <name type="scientific">Candidatus Abyssobacteria bacterium SURF_17</name>
    <dbReference type="NCBI Taxonomy" id="2093361"/>
    <lineage>
        <taxon>Bacteria</taxon>
        <taxon>Pseudomonadati</taxon>
        <taxon>Candidatus Hydrogenedentota</taxon>
        <taxon>Candidatus Abyssobacteria</taxon>
    </lineage>
</organism>
<protein>
    <submittedName>
        <fullName evidence="11">Phospholipid carrier-dependent glycosyltransferase</fullName>
    </submittedName>
</protein>
<dbReference type="Proteomes" id="UP000285961">
    <property type="component" value="Unassembled WGS sequence"/>
</dbReference>
<dbReference type="InterPro" id="IPR050297">
    <property type="entry name" value="LipidA_mod_glycosyltrf_83"/>
</dbReference>
<feature type="transmembrane region" description="Helical" evidence="9">
    <location>
        <begin position="59"/>
        <end position="80"/>
    </location>
</feature>
<feature type="transmembrane region" description="Helical" evidence="9">
    <location>
        <begin position="199"/>
        <end position="218"/>
    </location>
</feature>
<comment type="subcellular location">
    <subcellularLocation>
        <location evidence="1">Cell membrane</location>
        <topology evidence="1">Multi-pass membrane protein</topology>
    </subcellularLocation>
</comment>
<feature type="transmembrane region" description="Helical" evidence="9">
    <location>
        <begin position="275"/>
        <end position="308"/>
    </location>
</feature>
<dbReference type="PANTHER" id="PTHR33908:SF11">
    <property type="entry name" value="MEMBRANE PROTEIN"/>
    <property type="match status" value="1"/>
</dbReference>
<evidence type="ECO:0000256" key="2">
    <source>
        <dbReference type="ARBA" id="ARBA00022475"/>
    </source>
</evidence>
<comment type="caution">
    <text evidence="11">The sequence shown here is derived from an EMBL/GenBank/DDBJ whole genome shotgun (WGS) entry which is preliminary data.</text>
</comment>
<feature type="region of interest" description="Disordered" evidence="8">
    <location>
        <begin position="1"/>
        <end position="49"/>
    </location>
</feature>
<dbReference type="AlphaFoldDB" id="A0A419F0U0"/>
<evidence type="ECO:0000256" key="6">
    <source>
        <dbReference type="ARBA" id="ARBA00022989"/>
    </source>
</evidence>
<evidence type="ECO:0000256" key="5">
    <source>
        <dbReference type="ARBA" id="ARBA00022692"/>
    </source>
</evidence>
<feature type="compositionally biased region" description="Basic and acidic residues" evidence="8">
    <location>
        <begin position="18"/>
        <end position="28"/>
    </location>
</feature>
<evidence type="ECO:0000256" key="9">
    <source>
        <dbReference type="SAM" id="Phobius"/>
    </source>
</evidence>
<evidence type="ECO:0000256" key="8">
    <source>
        <dbReference type="SAM" id="MobiDB-lite"/>
    </source>
</evidence>